<dbReference type="SMART" id="SM00327">
    <property type="entry name" value="VWA"/>
    <property type="match status" value="1"/>
</dbReference>
<sequence length="582" mass="63571">MNNKISNTQPINLRLTVLSLAVIVGLTGCEQSAPREIDEQQSQANNAAQSKQNDEQQLELQVQKRQSKNAISFAAMPQGMVHESVTMHRPGLQLQLMPPAPIDDMAFKSEQDRENYLKSQQNPVKQVGTEPVSTFSIDVDTGSYSNTRRMLNMGKLPPNDAVREEAFINYFDYGYSAPNSIATPFNVHTEMATAPWNEHRQLLKIGIKGFEIEKADLKAANLVFLLDVSGSMNAPNKLPLLKTSLTMLTKQLDENDSVAIVVYAGAAGVVLPATKGNEQQTISAALDKLAAGGSTNGEQGIELAYQIAAENFKKGGINRVILATDGDFNVGTQSIDKLTELVASKRKTGIALTTLGFGQGNYNDGLMEQLANIGNGQHAYIDNINEARKVLVDELSSTMQIIAKDVKVQVEFNPQQVAEYRLIGYQNRVLANEDFNNDKVDAAELGAGHSVTALYEITLANSDHKQIDELRYQSKEDKELALATSNELAFVKVRYKQPDAEQSKLITQAVATPKGELPLSQASQDFKFAAAVAGFAQLLKGAKYIGDWQYEDCAKLATANKGIDTFGYRSEFVQLVNNAAAL</sequence>
<dbReference type="InterPro" id="IPR002035">
    <property type="entry name" value="VWF_A"/>
</dbReference>
<name>A0ABW8L0L9_9GAMM</name>
<protein>
    <submittedName>
        <fullName evidence="3">von Willebrand factor type A domain-containing protein</fullName>
    </submittedName>
</protein>
<feature type="region of interest" description="Disordered" evidence="1">
    <location>
        <begin position="37"/>
        <end position="58"/>
    </location>
</feature>
<dbReference type="PANTHER" id="PTHR10166">
    <property type="entry name" value="VOLTAGE-DEPENDENT CALCIUM CHANNEL SUBUNIT ALPHA-2/DELTA-RELATED"/>
    <property type="match status" value="1"/>
</dbReference>
<evidence type="ECO:0000313" key="3">
    <source>
        <dbReference type="EMBL" id="MFK3864171.1"/>
    </source>
</evidence>
<dbReference type="Gene3D" id="3.40.50.410">
    <property type="entry name" value="von Willebrand factor, type A domain"/>
    <property type="match status" value="1"/>
</dbReference>
<dbReference type="RefSeq" id="WP_404675330.1">
    <property type="nucleotide sequence ID" value="NZ_JBJDOT010000011.1"/>
</dbReference>
<dbReference type="InterPro" id="IPR022156">
    <property type="entry name" value="Uncharacterised_YfbK_N"/>
</dbReference>
<dbReference type="PROSITE" id="PS50234">
    <property type="entry name" value="VWFA"/>
    <property type="match status" value="1"/>
</dbReference>
<evidence type="ECO:0000313" key="4">
    <source>
        <dbReference type="Proteomes" id="UP001620262"/>
    </source>
</evidence>
<dbReference type="PROSITE" id="PS51257">
    <property type="entry name" value="PROKAR_LIPOPROTEIN"/>
    <property type="match status" value="1"/>
</dbReference>
<dbReference type="InterPro" id="IPR021908">
    <property type="entry name" value="YfbK_C"/>
</dbReference>
<dbReference type="Pfam" id="PF00092">
    <property type="entry name" value="VWA"/>
    <property type="match status" value="1"/>
</dbReference>
<feature type="compositionally biased region" description="Low complexity" evidence="1">
    <location>
        <begin position="40"/>
        <end position="51"/>
    </location>
</feature>
<reference evidence="3 4" key="1">
    <citation type="submission" date="2024-11" db="EMBL/GenBank/DDBJ databases">
        <title>The Natural Products Discovery Center: Release of the First 8490 Sequenced Strains for Exploring Actinobacteria Biosynthetic Diversity.</title>
        <authorList>
            <person name="Kalkreuter E."/>
            <person name="Kautsar S.A."/>
            <person name="Yang D."/>
            <person name="Bader C.D."/>
            <person name="Teijaro C.N."/>
            <person name="Fluegel L."/>
            <person name="Davis C.M."/>
            <person name="Simpson J.R."/>
            <person name="Lauterbach L."/>
            <person name="Steele A.D."/>
            <person name="Gui C."/>
            <person name="Meng S."/>
            <person name="Li G."/>
            <person name="Viehrig K."/>
            <person name="Ye F."/>
            <person name="Su P."/>
            <person name="Kiefer A.F."/>
            <person name="Nichols A."/>
            <person name="Cepeda A.J."/>
            <person name="Yan W."/>
            <person name="Fan B."/>
            <person name="Jiang Y."/>
            <person name="Adhikari A."/>
            <person name="Zheng C.-J."/>
            <person name="Schuster L."/>
            <person name="Cowan T.M."/>
            <person name="Smanski M.J."/>
            <person name="Chevrette M.G."/>
            <person name="De Carvalho L.P.S."/>
            <person name="Shen B."/>
        </authorList>
    </citation>
    <scope>NUCLEOTIDE SEQUENCE [LARGE SCALE GENOMIC DNA]</scope>
    <source>
        <strain evidence="3 4">NPDC078403</strain>
    </source>
</reference>
<evidence type="ECO:0000259" key="2">
    <source>
        <dbReference type="PROSITE" id="PS50234"/>
    </source>
</evidence>
<dbReference type="InterPro" id="IPR036465">
    <property type="entry name" value="vWFA_dom_sf"/>
</dbReference>
<dbReference type="EMBL" id="JBJDOT010000011">
    <property type="protein sequence ID" value="MFK3864171.1"/>
    <property type="molecule type" value="Genomic_DNA"/>
</dbReference>
<accession>A0ABW8L0L9</accession>
<evidence type="ECO:0000256" key="1">
    <source>
        <dbReference type="SAM" id="MobiDB-lite"/>
    </source>
</evidence>
<dbReference type="Pfam" id="PF12450">
    <property type="entry name" value="vWF_A"/>
    <property type="match status" value="1"/>
</dbReference>
<dbReference type="Proteomes" id="UP001620262">
    <property type="component" value="Unassembled WGS sequence"/>
</dbReference>
<dbReference type="SUPFAM" id="SSF53300">
    <property type="entry name" value="vWA-like"/>
    <property type="match status" value="1"/>
</dbReference>
<dbReference type="PANTHER" id="PTHR10166:SF37">
    <property type="entry name" value="STOLID, ISOFORM H"/>
    <property type="match status" value="1"/>
</dbReference>
<comment type="caution">
    <text evidence="3">The sequence shown here is derived from an EMBL/GenBank/DDBJ whole genome shotgun (WGS) entry which is preliminary data.</text>
</comment>
<dbReference type="CDD" id="cd01465">
    <property type="entry name" value="vWA_subgroup"/>
    <property type="match status" value="1"/>
</dbReference>
<dbReference type="InterPro" id="IPR051173">
    <property type="entry name" value="Ca_channel_alpha-2/delta"/>
</dbReference>
<organism evidence="3 4">
    <name type="scientific">Pseudoalteromonas rhizosphaerae</name>
    <dbReference type="NCBI Taxonomy" id="2518973"/>
    <lineage>
        <taxon>Bacteria</taxon>
        <taxon>Pseudomonadati</taxon>
        <taxon>Pseudomonadota</taxon>
        <taxon>Gammaproteobacteria</taxon>
        <taxon>Alteromonadales</taxon>
        <taxon>Pseudoalteromonadaceae</taxon>
        <taxon>Pseudoalteromonas</taxon>
    </lineage>
</organism>
<keyword evidence="4" id="KW-1185">Reference proteome</keyword>
<proteinExistence type="predicted"/>
<dbReference type="Pfam" id="PF12034">
    <property type="entry name" value="YfbK_C"/>
    <property type="match status" value="1"/>
</dbReference>
<gene>
    <name evidence="3" type="ORF">ACI2JU_09810</name>
</gene>
<feature type="domain" description="VWFA" evidence="2">
    <location>
        <begin position="221"/>
        <end position="399"/>
    </location>
</feature>